<gene>
    <name evidence="2" type="ORF">CY0110_09380</name>
</gene>
<protein>
    <submittedName>
        <fullName evidence="2">Uncharacterized protein</fullName>
    </submittedName>
</protein>
<name>A3IXL4_9CHRO</name>
<dbReference type="OrthoDB" id="9907871at2"/>
<evidence type="ECO:0000313" key="2">
    <source>
        <dbReference type="EMBL" id="EAZ88770.1"/>
    </source>
</evidence>
<keyword evidence="1" id="KW-1133">Transmembrane helix</keyword>
<keyword evidence="1" id="KW-0472">Membrane</keyword>
<dbReference type="EMBL" id="AAXW01000067">
    <property type="protein sequence ID" value="EAZ88770.1"/>
    <property type="molecule type" value="Genomic_DNA"/>
</dbReference>
<organism evidence="2 3">
    <name type="scientific">Crocosphaera chwakensis CCY0110</name>
    <dbReference type="NCBI Taxonomy" id="391612"/>
    <lineage>
        <taxon>Bacteria</taxon>
        <taxon>Bacillati</taxon>
        <taxon>Cyanobacteriota</taxon>
        <taxon>Cyanophyceae</taxon>
        <taxon>Oscillatoriophycideae</taxon>
        <taxon>Chroococcales</taxon>
        <taxon>Aphanothecaceae</taxon>
        <taxon>Crocosphaera</taxon>
        <taxon>Crocosphaera chwakensis</taxon>
    </lineage>
</organism>
<evidence type="ECO:0000313" key="3">
    <source>
        <dbReference type="Proteomes" id="UP000003781"/>
    </source>
</evidence>
<reference evidence="2 3" key="1">
    <citation type="submission" date="2007-03" db="EMBL/GenBank/DDBJ databases">
        <authorList>
            <person name="Stal L."/>
            <person name="Ferriera S."/>
            <person name="Johnson J."/>
            <person name="Kravitz S."/>
            <person name="Beeson K."/>
            <person name="Sutton G."/>
            <person name="Rogers Y.-H."/>
            <person name="Friedman R."/>
            <person name="Frazier M."/>
            <person name="Venter J.C."/>
        </authorList>
    </citation>
    <scope>NUCLEOTIDE SEQUENCE [LARGE SCALE GENOMIC DNA]</scope>
    <source>
        <strain evidence="2 3">CCY0110</strain>
    </source>
</reference>
<evidence type="ECO:0000256" key="1">
    <source>
        <dbReference type="SAM" id="Phobius"/>
    </source>
</evidence>
<dbReference type="Proteomes" id="UP000003781">
    <property type="component" value="Unassembled WGS sequence"/>
</dbReference>
<sequence length="69" mass="8258">MNIFLNSFYFLNLSRKLYGILKSLQRSLGLEEVEIDDGSESLIREYGFFFLLFGLLFLYIVYLSFKQRK</sequence>
<accession>A3IXL4</accession>
<keyword evidence="1" id="KW-0812">Transmembrane</keyword>
<keyword evidence="3" id="KW-1185">Reference proteome</keyword>
<dbReference type="RefSeq" id="WP_008278124.1">
    <property type="nucleotide sequence ID" value="NZ_AAXW01000067.1"/>
</dbReference>
<feature type="transmembrane region" description="Helical" evidence="1">
    <location>
        <begin position="46"/>
        <end position="65"/>
    </location>
</feature>
<proteinExistence type="predicted"/>
<dbReference type="AlphaFoldDB" id="A3IXL4"/>
<comment type="caution">
    <text evidence="2">The sequence shown here is derived from an EMBL/GenBank/DDBJ whole genome shotgun (WGS) entry which is preliminary data.</text>
</comment>